<dbReference type="GO" id="GO:0043190">
    <property type="term" value="C:ATP-binding cassette (ABC) transporter complex"/>
    <property type="evidence" value="ECO:0007669"/>
    <property type="project" value="InterPro"/>
</dbReference>
<dbReference type="GO" id="GO:0006865">
    <property type="term" value="P:amino acid transport"/>
    <property type="evidence" value="ECO:0007669"/>
    <property type="project" value="UniProtKB-KW"/>
</dbReference>
<keyword evidence="6 10" id="KW-0812">Transmembrane</keyword>
<dbReference type="NCBIfam" id="TIGR01726">
    <property type="entry name" value="HEQRo_perm_3TM"/>
    <property type="match status" value="1"/>
</dbReference>
<keyword evidence="5" id="KW-1003">Cell membrane</keyword>
<dbReference type="InterPro" id="IPR000515">
    <property type="entry name" value="MetI-like"/>
</dbReference>
<evidence type="ECO:0000256" key="7">
    <source>
        <dbReference type="ARBA" id="ARBA00022970"/>
    </source>
</evidence>
<keyword evidence="8 10" id="KW-1133">Transmembrane helix</keyword>
<dbReference type="InterPro" id="IPR010065">
    <property type="entry name" value="AA_ABC_transptr_permease_3TM"/>
</dbReference>
<keyword evidence="13" id="KW-1185">Reference proteome</keyword>
<dbReference type="GO" id="GO:0022857">
    <property type="term" value="F:transmembrane transporter activity"/>
    <property type="evidence" value="ECO:0007669"/>
    <property type="project" value="InterPro"/>
</dbReference>
<feature type="transmembrane region" description="Helical" evidence="10">
    <location>
        <begin position="7"/>
        <end position="26"/>
    </location>
</feature>
<sequence length="135" mass="15124">MYKLIKPVLSAIAQILILLIGIVWLLDSGAQAMGYSWQWERVPDYIAFYEDGQWWPAELIDGLIVTLQISAISLFFTLLFGLVTALLKLSNSAVGRALANLYIEVIRNTPLLVQIYILYFVIGRLSASTASLLPY</sequence>
<dbReference type="Proteomes" id="UP000031671">
    <property type="component" value="Unassembled WGS sequence"/>
</dbReference>
<comment type="similarity">
    <text evidence="3">Belongs to the binding-protein-dependent transport system permease family. HisMQ subfamily.</text>
</comment>
<evidence type="ECO:0000256" key="1">
    <source>
        <dbReference type="ARBA" id="ARBA00003159"/>
    </source>
</evidence>
<dbReference type="Gene3D" id="1.10.3720.10">
    <property type="entry name" value="MetI-like"/>
    <property type="match status" value="1"/>
</dbReference>
<reference evidence="12 13" key="2">
    <citation type="submission" date="2015-01" db="EMBL/GenBank/DDBJ databases">
        <authorList>
            <consortium name="NBRP consortium"/>
            <person name="Sawabe T."/>
            <person name="Meirelles P."/>
            <person name="Feng G."/>
            <person name="Sayaka M."/>
            <person name="Hattori M."/>
            <person name="Ohkuma M."/>
        </authorList>
    </citation>
    <scope>NUCLEOTIDE SEQUENCE [LARGE SCALE GENOMIC DNA]</scope>
    <source>
        <strain evidence="13">JCM 19231</strain>
    </source>
</reference>
<comment type="subcellular location">
    <subcellularLocation>
        <location evidence="2">Cell inner membrane</location>
        <topology evidence="2">Multi-pass membrane protein</topology>
    </subcellularLocation>
</comment>
<comment type="caution">
    <text evidence="12">The sequence shown here is derived from an EMBL/GenBank/DDBJ whole genome shotgun (WGS) entry which is preliminary data.</text>
</comment>
<dbReference type="AlphaFoldDB" id="A0A0B8NU06"/>
<name>A0A0B8NU06_9VIBR</name>
<keyword evidence="4" id="KW-0813">Transport</keyword>
<feature type="domain" description="ABC transmembrane type-1" evidence="11">
    <location>
        <begin position="63"/>
        <end position="135"/>
    </location>
</feature>
<protein>
    <submittedName>
        <fullName evidence="12">Amino acid ABC transporter, permease protein</fullName>
    </submittedName>
</protein>
<dbReference type="PANTHER" id="PTHR30614:SF20">
    <property type="entry name" value="GLUTAMINE TRANSPORT SYSTEM PERMEASE PROTEIN GLNP"/>
    <property type="match status" value="1"/>
</dbReference>
<proteinExistence type="inferred from homology"/>
<keyword evidence="9 10" id="KW-0472">Membrane</keyword>
<dbReference type="EMBL" id="BBRZ01000070">
    <property type="protein sequence ID" value="GAM57990.1"/>
    <property type="molecule type" value="Genomic_DNA"/>
</dbReference>
<evidence type="ECO:0000256" key="9">
    <source>
        <dbReference type="ARBA" id="ARBA00023136"/>
    </source>
</evidence>
<keyword evidence="7" id="KW-0029">Amino-acid transport</keyword>
<evidence type="ECO:0000256" key="2">
    <source>
        <dbReference type="ARBA" id="ARBA00004429"/>
    </source>
</evidence>
<dbReference type="InterPro" id="IPR043429">
    <property type="entry name" value="ArtM/GltK/GlnP/TcyL/YhdX-like"/>
</dbReference>
<evidence type="ECO:0000256" key="3">
    <source>
        <dbReference type="ARBA" id="ARBA00010072"/>
    </source>
</evidence>
<evidence type="ECO:0000313" key="12">
    <source>
        <dbReference type="EMBL" id="GAM57990.1"/>
    </source>
</evidence>
<dbReference type="PANTHER" id="PTHR30614">
    <property type="entry name" value="MEMBRANE COMPONENT OF AMINO ACID ABC TRANSPORTER"/>
    <property type="match status" value="1"/>
</dbReference>
<evidence type="ECO:0000256" key="4">
    <source>
        <dbReference type="ARBA" id="ARBA00022448"/>
    </source>
</evidence>
<evidence type="ECO:0000256" key="10">
    <source>
        <dbReference type="SAM" id="Phobius"/>
    </source>
</evidence>
<gene>
    <name evidence="12" type="ORF">JCM19231_2113</name>
</gene>
<dbReference type="InterPro" id="IPR035906">
    <property type="entry name" value="MetI-like_sf"/>
</dbReference>
<feature type="transmembrane region" description="Helical" evidence="10">
    <location>
        <begin position="63"/>
        <end position="87"/>
    </location>
</feature>
<organism evidence="12 13">
    <name type="scientific">Vibrio ishigakensis</name>
    <dbReference type="NCBI Taxonomy" id="1481914"/>
    <lineage>
        <taxon>Bacteria</taxon>
        <taxon>Pseudomonadati</taxon>
        <taxon>Pseudomonadota</taxon>
        <taxon>Gammaproteobacteria</taxon>
        <taxon>Vibrionales</taxon>
        <taxon>Vibrionaceae</taxon>
        <taxon>Vibrio</taxon>
    </lineage>
</organism>
<reference evidence="12 13" key="1">
    <citation type="submission" date="2015-01" db="EMBL/GenBank/DDBJ databases">
        <title>Vibrio sp. C1 JCM 19231 whole genome shotgun sequence.</title>
        <authorList>
            <person name="Sawabe T."/>
            <person name="Meirelles P."/>
            <person name="Feng G."/>
            <person name="Sayaka M."/>
            <person name="Hattori M."/>
            <person name="Ohkuma M."/>
        </authorList>
    </citation>
    <scope>NUCLEOTIDE SEQUENCE [LARGE SCALE GENOMIC DNA]</scope>
    <source>
        <strain evidence="13">JCM 19231</strain>
    </source>
</reference>
<dbReference type="SUPFAM" id="SSF161098">
    <property type="entry name" value="MetI-like"/>
    <property type="match status" value="1"/>
</dbReference>
<evidence type="ECO:0000259" key="11">
    <source>
        <dbReference type="PROSITE" id="PS50928"/>
    </source>
</evidence>
<accession>A0A0B8NU06</accession>
<evidence type="ECO:0000256" key="8">
    <source>
        <dbReference type="ARBA" id="ARBA00022989"/>
    </source>
</evidence>
<feature type="transmembrane region" description="Helical" evidence="10">
    <location>
        <begin position="108"/>
        <end position="127"/>
    </location>
</feature>
<evidence type="ECO:0000313" key="13">
    <source>
        <dbReference type="Proteomes" id="UP000031671"/>
    </source>
</evidence>
<evidence type="ECO:0000256" key="5">
    <source>
        <dbReference type="ARBA" id="ARBA00022475"/>
    </source>
</evidence>
<comment type="function">
    <text evidence="1">Part of the binding-protein-dependent transport system for glutamine; probably responsible for the translocation of the substrate across the membrane.</text>
</comment>
<dbReference type="PROSITE" id="PS50928">
    <property type="entry name" value="ABC_TM1"/>
    <property type="match status" value="1"/>
</dbReference>
<evidence type="ECO:0000256" key="6">
    <source>
        <dbReference type="ARBA" id="ARBA00022692"/>
    </source>
</evidence>